<dbReference type="PANTHER" id="PTHR32282:SF33">
    <property type="entry name" value="PEPTIDOGLYCAN GLYCOSYLTRANSFERASE"/>
    <property type="match status" value="1"/>
</dbReference>
<feature type="non-terminal residue" evidence="4">
    <location>
        <position position="111"/>
    </location>
</feature>
<dbReference type="InterPro" id="IPR036950">
    <property type="entry name" value="PBP_transglycosylase"/>
</dbReference>
<evidence type="ECO:0000313" key="4">
    <source>
        <dbReference type="EMBL" id="AIA85850.1"/>
    </source>
</evidence>
<organism evidence="4">
    <name type="scientific">uncultured Akkermansia sp</name>
    <dbReference type="NCBI Taxonomy" id="512294"/>
    <lineage>
        <taxon>Bacteria</taxon>
        <taxon>Pseudomonadati</taxon>
        <taxon>Verrucomicrobiota</taxon>
        <taxon>Verrucomicrobiia</taxon>
        <taxon>Verrucomicrobiales</taxon>
        <taxon>Akkermansiaceae</taxon>
        <taxon>Akkermansia</taxon>
        <taxon>environmental samples</taxon>
    </lineage>
</organism>
<dbReference type="GO" id="GO:0008955">
    <property type="term" value="F:peptidoglycan glycosyltransferase activity"/>
    <property type="evidence" value="ECO:0007669"/>
    <property type="project" value="TreeGrafter"/>
</dbReference>
<proteinExistence type="predicted"/>
<feature type="domain" description="Glycosyl transferase family 51" evidence="3">
    <location>
        <begin position="1"/>
        <end position="110"/>
    </location>
</feature>
<dbReference type="InterPro" id="IPR001264">
    <property type="entry name" value="Glyco_trans_51"/>
</dbReference>
<reference evidence="4" key="1">
    <citation type="journal article" date="2013" name="Environ. Microbiol.">
        <title>Seasonally variable intestinal metagenomes of the red palm weevil (Rhynchophorus ferrugineus).</title>
        <authorList>
            <person name="Jia S."/>
            <person name="Zhang X."/>
            <person name="Zhang G."/>
            <person name="Yin A."/>
            <person name="Zhang S."/>
            <person name="Li F."/>
            <person name="Wang L."/>
            <person name="Zhao D."/>
            <person name="Yun Q."/>
            <person name="Tala"/>
            <person name="Wang J."/>
            <person name="Sun G."/>
            <person name="Baabdullah M."/>
            <person name="Yu X."/>
            <person name="Hu S."/>
            <person name="Al-Mssallem I.S."/>
            <person name="Yu J."/>
        </authorList>
    </citation>
    <scope>NUCLEOTIDE SEQUENCE</scope>
</reference>
<dbReference type="Pfam" id="PF00912">
    <property type="entry name" value="Transgly"/>
    <property type="match status" value="1"/>
</dbReference>
<dbReference type="Gene3D" id="1.10.3810.10">
    <property type="entry name" value="Biosynthetic peptidoglycan transglycosylase-like"/>
    <property type="match status" value="1"/>
</dbReference>
<evidence type="ECO:0000259" key="3">
    <source>
        <dbReference type="Pfam" id="PF00912"/>
    </source>
</evidence>
<sequence>MQLARNTWNLGDESLRGEIRRKLFEIFLALRIEAQRDKSQVFEAYANRIYLGEGCYGVEAACRHYFGKSAAQLDWVEATALAGLIRAPSLLNPLHDPEANASERRQVLERL</sequence>
<evidence type="ECO:0000256" key="1">
    <source>
        <dbReference type="ARBA" id="ARBA00004752"/>
    </source>
</evidence>
<dbReference type="SUPFAM" id="SSF53955">
    <property type="entry name" value="Lysozyme-like"/>
    <property type="match status" value="1"/>
</dbReference>
<dbReference type="EMBL" id="KF118588">
    <property type="protein sequence ID" value="AIA85850.1"/>
    <property type="molecule type" value="Genomic_DNA"/>
</dbReference>
<dbReference type="GO" id="GO:0030288">
    <property type="term" value="C:outer membrane-bounded periplasmic space"/>
    <property type="evidence" value="ECO:0007669"/>
    <property type="project" value="TreeGrafter"/>
</dbReference>
<name>A0A060BYI4_9BACT</name>
<dbReference type="InterPro" id="IPR023346">
    <property type="entry name" value="Lysozyme-like_dom_sf"/>
</dbReference>
<dbReference type="AlphaFoldDB" id="A0A060BYI4"/>
<accession>A0A060BYI4</accession>
<protein>
    <submittedName>
        <fullName evidence="4">Transgly</fullName>
    </submittedName>
</protein>
<evidence type="ECO:0000256" key="2">
    <source>
        <dbReference type="ARBA" id="ARBA00022679"/>
    </source>
</evidence>
<keyword evidence="2" id="KW-0808">Transferase</keyword>
<comment type="pathway">
    <text evidence="1">Cell wall biogenesis; peptidoglycan biosynthesis.</text>
</comment>
<dbReference type="GO" id="GO:0009252">
    <property type="term" value="P:peptidoglycan biosynthetic process"/>
    <property type="evidence" value="ECO:0007669"/>
    <property type="project" value="TreeGrafter"/>
</dbReference>
<dbReference type="PANTHER" id="PTHR32282">
    <property type="entry name" value="BINDING PROTEIN TRANSPEPTIDASE, PUTATIVE-RELATED"/>
    <property type="match status" value="1"/>
</dbReference>
<dbReference type="InterPro" id="IPR050396">
    <property type="entry name" value="Glycosyltr_51/Transpeptidase"/>
</dbReference>